<feature type="compositionally biased region" description="Low complexity" evidence="1">
    <location>
        <begin position="167"/>
        <end position="180"/>
    </location>
</feature>
<feature type="compositionally biased region" description="Low complexity" evidence="1">
    <location>
        <begin position="474"/>
        <end position="484"/>
    </location>
</feature>
<feature type="compositionally biased region" description="Low complexity" evidence="1">
    <location>
        <begin position="142"/>
        <end position="157"/>
    </location>
</feature>
<feature type="region of interest" description="Disordered" evidence="1">
    <location>
        <begin position="424"/>
        <end position="663"/>
    </location>
</feature>
<evidence type="ECO:0000313" key="2">
    <source>
        <dbReference type="EMBL" id="KAJ3487350.1"/>
    </source>
</evidence>
<accession>A0AAD5YIY0</accession>
<feature type="compositionally biased region" description="Polar residues" evidence="1">
    <location>
        <begin position="402"/>
        <end position="412"/>
    </location>
</feature>
<feature type="compositionally biased region" description="Polar residues" evidence="1">
    <location>
        <begin position="1"/>
        <end position="10"/>
    </location>
</feature>
<keyword evidence="3" id="KW-1185">Reference proteome</keyword>
<feature type="compositionally biased region" description="Basic and acidic residues" evidence="1">
    <location>
        <begin position="30"/>
        <end position="39"/>
    </location>
</feature>
<feature type="compositionally biased region" description="Polar residues" evidence="1">
    <location>
        <begin position="203"/>
        <end position="224"/>
    </location>
</feature>
<feature type="compositionally biased region" description="Basic and acidic residues" evidence="1">
    <location>
        <begin position="571"/>
        <end position="580"/>
    </location>
</feature>
<dbReference type="AlphaFoldDB" id="A0AAD5YIY0"/>
<dbReference type="Proteomes" id="UP001212997">
    <property type="component" value="Unassembled WGS sequence"/>
</dbReference>
<feature type="compositionally biased region" description="Low complexity" evidence="1">
    <location>
        <begin position="283"/>
        <end position="292"/>
    </location>
</feature>
<evidence type="ECO:0000313" key="3">
    <source>
        <dbReference type="Proteomes" id="UP001212997"/>
    </source>
</evidence>
<dbReference type="EMBL" id="JANAWD010000094">
    <property type="protein sequence ID" value="KAJ3487350.1"/>
    <property type="molecule type" value="Genomic_DNA"/>
</dbReference>
<feature type="compositionally biased region" description="Basic and acidic residues" evidence="1">
    <location>
        <begin position="225"/>
        <end position="240"/>
    </location>
</feature>
<comment type="caution">
    <text evidence="2">The sequence shown here is derived from an EMBL/GenBank/DDBJ whole genome shotgun (WGS) entry which is preliminary data.</text>
</comment>
<reference evidence="2" key="1">
    <citation type="submission" date="2022-07" db="EMBL/GenBank/DDBJ databases">
        <title>Genome Sequence of Physisporinus lineatus.</title>
        <authorList>
            <person name="Buettner E."/>
        </authorList>
    </citation>
    <scope>NUCLEOTIDE SEQUENCE</scope>
    <source>
        <strain evidence="2">VT162</strain>
    </source>
</reference>
<feature type="compositionally biased region" description="Basic and acidic residues" evidence="1">
    <location>
        <begin position="505"/>
        <end position="524"/>
    </location>
</feature>
<feature type="compositionally biased region" description="Basic residues" evidence="1">
    <location>
        <begin position="12"/>
        <end position="21"/>
    </location>
</feature>
<feature type="region of interest" description="Disordered" evidence="1">
    <location>
        <begin position="1"/>
        <end position="412"/>
    </location>
</feature>
<feature type="compositionally biased region" description="Polar residues" evidence="1">
    <location>
        <begin position="68"/>
        <end position="94"/>
    </location>
</feature>
<protein>
    <submittedName>
        <fullName evidence="2">Uncharacterized protein</fullName>
    </submittedName>
</protein>
<proteinExistence type="predicted"/>
<feature type="compositionally biased region" description="Basic residues" evidence="1">
    <location>
        <begin position="371"/>
        <end position="381"/>
    </location>
</feature>
<feature type="compositionally biased region" description="Low complexity" evidence="1">
    <location>
        <begin position="241"/>
        <end position="253"/>
    </location>
</feature>
<gene>
    <name evidence="2" type="ORF">NLI96_g3605</name>
</gene>
<feature type="compositionally biased region" description="Polar residues" evidence="1">
    <location>
        <begin position="438"/>
        <end position="453"/>
    </location>
</feature>
<organism evidence="2 3">
    <name type="scientific">Meripilus lineatus</name>
    <dbReference type="NCBI Taxonomy" id="2056292"/>
    <lineage>
        <taxon>Eukaryota</taxon>
        <taxon>Fungi</taxon>
        <taxon>Dikarya</taxon>
        <taxon>Basidiomycota</taxon>
        <taxon>Agaricomycotina</taxon>
        <taxon>Agaricomycetes</taxon>
        <taxon>Polyporales</taxon>
        <taxon>Meripilaceae</taxon>
        <taxon>Meripilus</taxon>
    </lineage>
</organism>
<feature type="compositionally biased region" description="Basic and acidic residues" evidence="1">
    <location>
        <begin position="485"/>
        <end position="498"/>
    </location>
</feature>
<feature type="compositionally biased region" description="Basic and acidic residues" evidence="1">
    <location>
        <begin position="272"/>
        <end position="282"/>
    </location>
</feature>
<evidence type="ECO:0000256" key="1">
    <source>
        <dbReference type="SAM" id="MobiDB-lite"/>
    </source>
</evidence>
<sequence length="663" mass="71521">MLPFLSSETNPSHHRGRRQSHRNNGGGFAFEREFPDLRVDPTPGSEGPVIPPLPEDTSFLGLVRTENAVPQSEPSPASTWGTIPTPRVSNNSSMMDLGLRGLPEATLGSEPSANSSLGDLGLTNLPPLGVPSGNSSMSDFGLPSLSLDTLSLNSTNPRAGVADEQPSSGESIRSNLSSSNSHRRPRESHVTYGHPVDSRENPSTRQPNVNDNNVISSRATSRNSHFSELDQSGRRSRESSRSSSGTSSQLSSRNESLTDLVFRPSRGSRHGSSHDSASERGSEGSSESVNSADMGMSSSSQNMRAIPGSSFVRPTNGQESRERSKQQRRRVSFGPVTHEIVNVYPRHDEHVEDPSELMTPKGKPMSYSHSKSSRHYHHRHSTSSGEGLGLSLPLSTSSASSRQGINNESDLNLVDQSLMQLVEGESREHRHHRHSRHTSGADSLDQHPSQLVGSRTGYVIYGSGPPSAHGSQGSPSTEPSTLPSTERKAPVPLERRSASDTQQPRQEERFIMHGHGNSRDDTIRPRRRPSTSTATLSSIGSSAHGNRHSAHVHSSASSTENHHHHHNNQHPTDDASDLSRRSSNKRHRQTPGPEMVLPPSSSEYPPAVGGSGLLLSFTPAPPGPSTSAATTADGEPSSIYAPRPVNSRHTSNLFGLWNARSDR</sequence>
<feature type="compositionally biased region" description="Low complexity" evidence="1">
    <location>
        <begin position="382"/>
        <end position="401"/>
    </location>
</feature>
<name>A0AAD5YIY0_9APHY</name>